<comment type="pathway">
    <text evidence="2">Purine metabolism; urate degradation; (S)-allantoin from urate: step 3/3.</text>
</comment>
<keyword evidence="6 8" id="KW-0456">Lyase</keyword>
<keyword evidence="9" id="KW-1185">Reference proteome</keyword>
<dbReference type="RefSeq" id="WP_246348732.1">
    <property type="nucleotide sequence ID" value="NZ_BAAALL010000015.1"/>
</dbReference>
<dbReference type="InterPro" id="IPR036778">
    <property type="entry name" value="OHCU_decarboxylase_sf"/>
</dbReference>
<sequence length="169" mass="18628">MEAMSVALAEFNSAPDEQARAQLRSCLNVARWIERLLEARPFPSVDAAVEAAHHAAHPLTPGEIDQALADHPRIGERTQAESAEAEFSRREQAGLGEADASVEQRLAAGNLAYEQRFGRVFLIRAAGRSHEEILAELERRLQLDSAEELEIAGEQLEQIAALRLEGLLR</sequence>
<reference evidence="8 9" key="1">
    <citation type="submission" date="2020-07" db="EMBL/GenBank/DDBJ databases">
        <title>Sequencing the genomes of 1000 actinobacteria strains.</title>
        <authorList>
            <person name="Klenk H.-P."/>
        </authorList>
    </citation>
    <scope>NUCLEOTIDE SEQUENCE [LARGE SCALE GENOMIC DNA]</scope>
    <source>
        <strain evidence="8 9">DSM 15475</strain>
    </source>
</reference>
<comment type="catalytic activity">
    <reaction evidence="1">
        <text>5-hydroxy-2-oxo-4-ureido-2,5-dihydro-1H-imidazole-5-carboxylate + H(+) = (S)-allantoin + CO2</text>
        <dbReference type="Rhea" id="RHEA:26301"/>
        <dbReference type="ChEBI" id="CHEBI:15378"/>
        <dbReference type="ChEBI" id="CHEBI:15678"/>
        <dbReference type="ChEBI" id="CHEBI:16526"/>
        <dbReference type="ChEBI" id="CHEBI:58639"/>
        <dbReference type="EC" id="4.1.1.97"/>
    </reaction>
</comment>
<dbReference type="EC" id="4.1.1.97" evidence="3"/>
<evidence type="ECO:0000313" key="9">
    <source>
        <dbReference type="Proteomes" id="UP000535437"/>
    </source>
</evidence>
<feature type="domain" description="Oxo-4-hydroxy-4-carboxy-5-ureidoimidazoline decarboxylase" evidence="7">
    <location>
        <begin position="12"/>
        <end position="165"/>
    </location>
</feature>
<dbReference type="Pfam" id="PF09349">
    <property type="entry name" value="OHCU_decarbox"/>
    <property type="match status" value="1"/>
</dbReference>
<comment type="caution">
    <text evidence="8">The sequence shown here is derived from an EMBL/GenBank/DDBJ whole genome shotgun (WGS) entry which is preliminary data.</text>
</comment>
<dbReference type="NCBIfam" id="NF010372">
    <property type="entry name" value="PRK13798.1"/>
    <property type="match status" value="1"/>
</dbReference>
<dbReference type="AlphaFoldDB" id="A0A7Z0GMJ9"/>
<keyword evidence="5" id="KW-0210">Decarboxylase</keyword>
<accession>A0A7Z0GMJ9</accession>
<organism evidence="8 9">
    <name type="scientific">Nesterenkonia xinjiangensis</name>
    <dbReference type="NCBI Taxonomy" id="225327"/>
    <lineage>
        <taxon>Bacteria</taxon>
        <taxon>Bacillati</taxon>
        <taxon>Actinomycetota</taxon>
        <taxon>Actinomycetes</taxon>
        <taxon>Micrococcales</taxon>
        <taxon>Micrococcaceae</taxon>
        <taxon>Nesterenkonia</taxon>
    </lineage>
</organism>
<dbReference type="InterPro" id="IPR018020">
    <property type="entry name" value="OHCU_decarboxylase"/>
</dbReference>
<dbReference type="NCBIfam" id="TIGR03180">
    <property type="entry name" value="UraD_2"/>
    <property type="match status" value="1"/>
</dbReference>
<evidence type="ECO:0000259" key="7">
    <source>
        <dbReference type="Pfam" id="PF09349"/>
    </source>
</evidence>
<dbReference type="Proteomes" id="UP000535437">
    <property type="component" value="Unassembled WGS sequence"/>
</dbReference>
<evidence type="ECO:0000256" key="1">
    <source>
        <dbReference type="ARBA" id="ARBA00001163"/>
    </source>
</evidence>
<dbReference type="GO" id="GO:0051997">
    <property type="term" value="F:2-oxo-4-hydroxy-4-carboxy-5-ureidoimidazoline decarboxylase activity"/>
    <property type="evidence" value="ECO:0007669"/>
    <property type="project" value="UniProtKB-EC"/>
</dbReference>
<dbReference type="PANTHER" id="PTHR43466">
    <property type="entry name" value="2-OXO-4-HYDROXY-4-CARBOXY-5-UREIDOIMIDAZOLINE DECARBOXYLASE-RELATED"/>
    <property type="match status" value="1"/>
</dbReference>
<dbReference type="InterPro" id="IPR017595">
    <property type="entry name" value="OHCU_decarboxylase-2"/>
</dbReference>
<gene>
    <name evidence="8" type="ORF">HNR09_001064</name>
</gene>
<evidence type="ECO:0000256" key="6">
    <source>
        <dbReference type="ARBA" id="ARBA00023239"/>
    </source>
</evidence>
<evidence type="ECO:0000313" key="8">
    <source>
        <dbReference type="EMBL" id="NYJ77653.1"/>
    </source>
</evidence>
<dbReference type="EMBL" id="JACCFY010000001">
    <property type="protein sequence ID" value="NYJ77653.1"/>
    <property type="molecule type" value="Genomic_DNA"/>
</dbReference>
<dbReference type="Gene3D" id="1.10.3330.10">
    <property type="entry name" value="Oxo-4-hydroxy-4-carboxy-5-ureidoimidazoline decarboxylase"/>
    <property type="match status" value="1"/>
</dbReference>
<proteinExistence type="predicted"/>
<evidence type="ECO:0000256" key="5">
    <source>
        <dbReference type="ARBA" id="ARBA00022793"/>
    </source>
</evidence>
<keyword evidence="4" id="KW-0659">Purine metabolism</keyword>
<dbReference type="GO" id="GO:0006144">
    <property type="term" value="P:purine nucleobase metabolic process"/>
    <property type="evidence" value="ECO:0007669"/>
    <property type="project" value="UniProtKB-KW"/>
</dbReference>
<evidence type="ECO:0000256" key="2">
    <source>
        <dbReference type="ARBA" id="ARBA00004754"/>
    </source>
</evidence>
<dbReference type="GO" id="GO:0019628">
    <property type="term" value="P:urate catabolic process"/>
    <property type="evidence" value="ECO:0007669"/>
    <property type="project" value="TreeGrafter"/>
</dbReference>
<dbReference type="SUPFAM" id="SSF158694">
    <property type="entry name" value="UraD-Like"/>
    <property type="match status" value="1"/>
</dbReference>
<dbReference type="PANTHER" id="PTHR43466:SF1">
    <property type="entry name" value="2-OXO-4-HYDROXY-4-CARBOXY-5-UREIDOIMIDAZOLINE DECARBOXYLASE-RELATED"/>
    <property type="match status" value="1"/>
</dbReference>
<evidence type="ECO:0000256" key="3">
    <source>
        <dbReference type="ARBA" id="ARBA00012257"/>
    </source>
</evidence>
<evidence type="ECO:0000256" key="4">
    <source>
        <dbReference type="ARBA" id="ARBA00022631"/>
    </source>
</evidence>
<protein>
    <recommendedName>
        <fullName evidence="3">2-oxo-4-hydroxy-4-carboxy-5-ureidoimidazoline decarboxylase</fullName>
        <ecNumber evidence="3">4.1.1.97</ecNumber>
    </recommendedName>
</protein>
<name>A0A7Z0GMJ9_9MICC</name>